<accession>A0A6A6CMZ1</accession>
<dbReference type="RefSeq" id="XP_033668008.1">
    <property type="nucleotide sequence ID" value="XM_033812679.1"/>
</dbReference>
<protein>
    <recommendedName>
        <fullName evidence="3">F-box domain-containing protein</fullName>
    </recommendedName>
</protein>
<dbReference type="AlphaFoldDB" id="A0A6A6CMZ1"/>
<reference evidence="1" key="1">
    <citation type="journal article" date="2020" name="Stud. Mycol.">
        <title>101 Dothideomycetes genomes: a test case for predicting lifestyles and emergence of pathogens.</title>
        <authorList>
            <person name="Haridas S."/>
            <person name="Albert R."/>
            <person name="Binder M."/>
            <person name="Bloem J."/>
            <person name="Labutti K."/>
            <person name="Salamov A."/>
            <person name="Andreopoulos B."/>
            <person name="Baker S."/>
            <person name="Barry K."/>
            <person name="Bills G."/>
            <person name="Bluhm B."/>
            <person name="Cannon C."/>
            <person name="Castanera R."/>
            <person name="Culley D."/>
            <person name="Daum C."/>
            <person name="Ezra D."/>
            <person name="Gonzalez J."/>
            <person name="Henrissat B."/>
            <person name="Kuo A."/>
            <person name="Liang C."/>
            <person name="Lipzen A."/>
            <person name="Lutzoni F."/>
            <person name="Magnuson J."/>
            <person name="Mondo S."/>
            <person name="Nolan M."/>
            <person name="Ohm R."/>
            <person name="Pangilinan J."/>
            <person name="Park H.-J."/>
            <person name="Ramirez L."/>
            <person name="Alfaro M."/>
            <person name="Sun H."/>
            <person name="Tritt A."/>
            <person name="Yoshinaga Y."/>
            <person name="Zwiers L.-H."/>
            <person name="Turgeon B."/>
            <person name="Goodwin S."/>
            <person name="Spatafora J."/>
            <person name="Crous P."/>
            <person name="Grigoriev I."/>
        </authorList>
    </citation>
    <scope>NUCLEOTIDE SEQUENCE</scope>
    <source>
        <strain evidence="1">ATCC 36951</strain>
    </source>
</reference>
<sequence length="244" mass="27671">MPNTTTTPPPTFTACNKVWSLPEPRNHILLSLPLRDLRKALLVCRDWSSPSTPMQEVVFLKPRGSHRIDIVPSEDSAENYYNEKGWRDPWMLKLRGRERRCKPVLNPFFPFDDGRVPTNVLFFRQSAAWHSADATWPDELFLQPPAVRVKFVCLGGYLSNALEPPSNEDMDAMYEGVEVVNPSGVTLGEVVVALKGHVNECEDCESWMQAAADQLLWQFHGSREVVGLNSDVTGLEMLRVMREC</sequence>
<evidence type="ECO:0000313" key="2">
    <source>
        <dbReference type="Proteomes" id="UP000799537"/>
    </source>
</evidence>
<proteinExistence type="predicted"/>
<dbReference type="OrthoDB" id="10640243at2759"/>
<dbReference type="EMBL" id="ML993594">
    <property type="protein sequence ID" value="KAF2167119.1"/>
    <property type="molecule type" value="Genomic_DNA"/>
</dbReference>
<evidence type="ECO:0000313" key="1">
    <source>
        <dbReference type="EMBL" id="KAF2167119.1"/>
    </source>
</evidence>
<name>A0A6A6CMZ1_ZASCE</name>
<dbReference type="Proteomes" id="UP000799537">
    <property type="component" value="Unassembled WGS sequence"/>
</dbReference>
<keyword evidence="2" id="KW-1185">Reference proteome</keyword>
<dbReference type="GeneID" id="54565951"/>
<evidence type="ECO:0008006" key="3">
    <source>
        <dbReference type="Google" id="ProtNLM"/>
    </source>
</evidence>
<organism evidence="1 2">
    <name type="scientific">Zasmidium cellare ATCC 36951</name>
    <dbReference type="NCBI Taxonomy" id="1080233"/>
    <lineage>
        <taxon>Eukaryota</taxon>
        <taxon>Fungi</taxon>
        <taxon>Dikarya</taxon>
        <taxon>Ascomycota</taxon>
        <taxon>Pezizomycotina</taxon>
        <taxon>Dothideomycetes</taxon>
        <taxon>Dothideomycetidae</taxon>
        <taxon>Mycosphaerellales</taxon>
        <taxon>Mycosphaerellaceae</taxon>
        <taxon>Zasmidium</taxon>
    </lineage>
</organism>
<gene>
    <name evidence="1" type="ORF">M409DRAFT_54322</name>
</gene>